<evidence type="ECO:0000256" key="2">
    <source>
        <dbReference type="ARBA" id="ARBA00004906"/>
    </source>
</evidence>
<evidence type="ECO:0000256" key="1">
    <source>
        <dbReference type="ARBA" id="ARBA00000900"/>
    </source>
</evidence>
<dbReference type="PANTHER" id="PTHR22849:SF139">
    <property type="entry name" value="U-BOX DOMAIN-CONTAINING PROTEIN"/>
    <property type="match status" value="1"/>
</dbReference>
<reference evidence="7 8" key="1">
    <citation type="submission" date="2020-10" db="EMBL/GenBank/DDBJ databases">
        <title>The Coptis chinensis genome and diversification of protoberbering-type alkaloids.</title>
        <authorList>
            <person name="Wang B."/>
            <person name="Shu S."/>
            <person name="Song C."/>
            <person name="Liu Y."/>
        </authorList>
    </citation>
    <scope>NUCLEOTIDE SEQUENCE [LARGE SCALE GENOMIC DNA]</scope>
    <source>
        <strain evidence="7">HL-2020</strain>
        <tissue evidence="7">Leaf</tissue>
    </source>
</reference>
<dbReference type="UniPathway" id="UPA00143"/>
<name>A0A835MBF0_9MAGN</name>
<dbReference type="Gene3D" id="3.30.40.10">
    <property type="entry name" value="Zinc/RING finger domain, C3HC4 (zinc finger)"/>
    <property type="match status" value="1"/>
</dbReference>
<evidence type="ECO:0000313" key="7">
    <source>
        <dbReference type="EMBL" id="KAF9623437.1"/>
    </source>
</evidence>
<comment type="pathway">
    <text evidence="2 5">Protein modification; protein ubiquitination.</text>
</comment>
<dbReference type="CDD" id="cd16664">
    <property type="entry name" value="RING-Ubox_PUB"/>
    <property type="match status" value="1"/>
</dbReference>
<comment type="caution">
    <text evidence="7">The sequence shown here is derived from an EMBL/GenBank/DDBJ whole genome shotgun (WGS) entry which is preliminary data.</text>
</comment>
<dbReference type="Proteomes" id="UP000631114">
    <property type="component" value="Unassembled WGS sequence"/>
</dbReference>
<dbReference type="AlphaFoldDB" id="A0A835MBF0"/>
<dbReference type="InterPro" id="IPR011989">
    <property type="entry name" value="ARM-like"/>
</dbReference>
<evidence type="ECO:0000259" key="6">
    <source>
        <dbReference type="PROSITE" id="PS51698"/>
    </source>
</evidence>
<dbReference type="SUPFAM" id="SSF48371">
    <property type="entry name" value="ARM repeat"/>
    <property type="match status" value="1"/>
</dbReference>
<dbReference type="InterPro" id="IPR045210">
    <property type="entry name" value="RING-Ubox_PUB"/>
</dbReference>
<dbReference type="PANTHER" id="PTHR22849">
    <property type="entry name" value="WDSAM1 PROTEIN"/>
    <property type="match status" value="1"/>
</dbReference>
<dbReference type="GO" id="GO:0061630">
    <property type="term" value="F:ubiquitin protein ligase activity"/>
    <property type="evidence" value="ECO:0007669"/>
    <property type="project" value="UniProtKB-UniRule"/>
</dbReference>
<evidence type="ECO:0000256" key="3">
    <source>
        <dbReference type="ARBA" id="ARBA00022679"/>
    </source>
</evidence>
<evidence type="ECO:0000313" key="8">
    <source>
        <dbReference type="Proteomes" id="UP000631114"/>
    </source>
</evidence>
<dbReference type="OrthoDB" id="10064100at2759"/>
<dbReference type="InterPro" id="IPR016024">
    <property type="entry name" value="ARM-type_fold"/>
</dbReference>
<dbReference type="EC" id="2.3.2.27" evidence="5"/>
<keyword evidence="3 5" id="KW-0808">Transferase</keyword>
<dbReference type="Pfam" id="PF25598">
    <property type="entry name" value="ARM_PUB"/>
    <property type="match status" value="1"/>
</dbReference>
<dbReference type="InterPro" id="IPR003613">
    <property type="entry name" value="Ubox_domain"/>
</dbReference>
<dbReference type="GO" id="GO:0016567">
    <property type="term" value="P:protein ubiquitination"/>
    <property type="evidence" value="ECO:0007669"/>
    <property type="project" value="UniProtKB-UniRule"/>
</dbReference>
<feature type="domain" description="U-box" evidence="6">
    <location>
        <begin position="28"/>
        <end position="102"/>
    </location>
</feature>
<keyword evidence="4 5" id="KW-0833">Ubl conjugation pathway</keyword>
<organism evidence="7 8">
    <name type="scientific">Coptis chinensis</name>
    <dbReference type="NCBI Taxonomy" id="261450"/>
    <lineage>
        <taxon>Eukaryota</taxon>
        <taxon>Viridiplantae</taxon>
        <taxon>Streptophyta</taxon>
        <taxon>Embryophyta</taxon>
        <taxon>Tracheophyta</taxon>
        <taxon>Spermatophyta</taxon>
        <taxon>Magnoliopsida</taxon>
        <taxon>Ranunculales</taxon>
        <taxon>Ranunculaceae</taxon>
        <taxon>Coptidoideae</taxon>
        <taxon>Coptis</taxon>
    </lineage>
</organism>
<dbReference type="Gene3D" id="1.25.10.10">
    <property type="entry name" value="Leucine-rich Repeat Variant"/>
    <property type="match status" value="1"/>
</dbReference>
<dbReference type="GO" id="GO:0006952">
    <property type="term" value="P:defense response"/>
    <property type="evidence" value="ECO:0007669"/>
    <property type="project" value="UniProtKB-ARBA"/>
</dbReference>
<dbReference type="InterPro" id="IPR013083">
    <property type="entry name" value="Znf_RING/FYVE/PHD"/>
</dbReference>
<dbReference type="PROSITE" id="PS51698">
    <property type="entry name" value="U_BOX"/>
    <property type="match status" value="1"/>
</dbReference>
<evidence type="ECO:0000256" key="5">
    <source>
        <dbReference type="RuleBase" id="RU369093"/>
    </source>
</evidence>
<comment type="function">
    <text evidence="5">Functions as an E3 ubiquitin ligase.</text>
</comment>
<dbReference type="SUPFAM" id="SSF57850">
    <property type="entry name" value="RING/U-box"/>
    <property type="match status" value="1"/>
</dbReference>
<dbReference type="InterPro" id="IPR058678">
    <property type="entry name" value="ARM_PUB"/>
</dbReference>
<dbReference type="InterPro" id="IPR045185">
    <property type="entry name" value="PUB22/23/24-like"/>
</dbReference>
<dbReference type="Pfam" id="PF04564">
    <property type="entry name" value="U-box"/>
    <property type="match status" value="1"/>
</dbReference>
<dbReference type="SMART" id="SM00504">
    <property type="entry name" value="Ubox"/>
    <property type="match status" value="1"/>
</dbReference>
<evidence type="ECO:0000256" key="4">
    <source>
        <dbReference type="ARBA" id="ARBA00022786"/>
    </source>
</evidence>
<protein>
    <recommendedName>
        <fullName evidence="5 6">U-box domain-containing protein</fullName>
        <ecNumber evidence="5">2.3.2.27</ecNumber>
    </recommendedName>
    <alternativeName>
        <fullName evidence="5">RING-type E3 ubiquitin transferase PUB</fullName>
    </alternativeName>
</protein>
<dbReference type="FunFam" id="3.30.40.10:FF:000437">
    <property type="entry name" value="RING-type E3 ubiquitin transferase"/>
    <property type="match status" value="1"/>
</dbReference>
<accession>A0A835MBF0</accession>
<sequence length="437" mass="49146">MNFRWREGRRGRNGDKKAVDESINLEITIPNHFRCPISLDLMKDPVTLSTGITYDRESIEKWTEAGNQTCPVTNQPLTSVEQIPNHTIRRMIQDWCVANSSYGIDRIPTPRIPLAPFQVTEMLSRFKAATNRGDQDGCLLLVEKIKTLMKESERNRRCIVENGTCAVLSASFESFAASSFEKNVKILEQILASVAWMLPLDSEAQSFLGSPISLRCMEWFLKSGDIMRRRSTVLVLRELVSVDDLYVLAVAEIDGVIEPLIRLIKEPICPASTKASLMVIYYLVSTSSQHKSKFAKMGLVSLLIEILVDSSDRSICEKALAVLDEIFGCEEGRQVAYSHSLTMPVLVKKLIRVSVLATEFAVSAVWKLCKNEIREEGCVLLEALQVGAFQKILLLLQIGCADRTKEKSTELLKLLNSHRGRSECIESVDFKKLVRPF</sequence>
<proteinExistence type="predicted"/>
<comment type="catalytic activity">
    <reaction evidence="1 5">
        <text>S-ubiquitinyl-[E2 ubiquitin-conjugating enzyme]-L-cysteine + [acceptor protein]-L-lysine = [E2 ubiquitin-conjugating enzyme]-L-cysteine + N(6)-ubiquitinyl-[acceptor protein]-L-lysine.</text>
        <dbReference type="EC" id="2.3.2.27"/>
    </reaction>
</comment>
<gene>
    <name evidence="7" type="ORF">IFM89_003021</name>
</gene>
<dbReference type="EMBL" id="JADFTS010000001">
    <property type="protein sequence ID" value="KAF9623437.1"/>
    <property type="molecule type" value="Genomic_DNA"/>
</dbReference>
<keyword evidence="8" id="KW-1185">Reference proteome</keyword>